<reference evidence="2 3" key="1">
    <citation type="submission" date="2020-08" db="EMBL/GenBank/DDBJ databases">
        <authorList>
            <person name="Mo P."/>
        </authorList>
    </citation>
    <scope>NUCLEOTIDE SEQUENCE [LARGE SCALE GENOMIC DNA]</scope>
    <source>
        <strain evidence="2 3">CGMCC 4.1532</strain>
    </source>
</reference>
<keyword evidence="3" id="KW-1185">Reference proteome</keyword>
<dbReference type="AlphaFoldDB" id="A0A7G7MLM4"/>
<proteinExistence type="predicted"/>
<dbReference type="CDD" id="cd10447">
    <property type="entry name" value="GIY-YIG_unchar_2"/>
    <property type="match status" value="1"/>
</dbReference>
<name>A0A7G7MLM4_9PSEU</name>
<dbReference type="RefSeq" id="WP_185720512.1">
    <property type="nucleotide sequence ID" value="NZ_BAAAWI010000001.1"/>
</dbReference>
<evidence type="ECO:0000313" key="3">
    <source>
        <dbReference type="Proteomes" id="UP000515728"/>
    </source>
</evidence>
<organism evidence="2 3">
    <name type="scientific">Pseudonocardia petroleophila</name>
    <dbReference type="NCBI Taxonomy" id="37331"/>
    <lineage>
        <taxon>Bacteria</taxon>
        <taxon>Bacillati</taxon>
        <taxon>Actinomycetota</taxon>
        <taxon>Actinomycetes</taxon>
        <taxon>Pseudonocardiales</taxon>
        <taxon>Pseudonocardiaceae</taxon>
        <taxon>Pseudonocardia</taxon>
    </lineage>
</organism>
<dbReference type="KEGG" id="ppel:H6H00_07005"/>
<dbReference type="Proteomes" id="UP000515728">
    <property type="component" value="Chromosome"/>
</dbReference>
<dbReference type="InterPro" id="IPR025579">
    <property type="entry name" value="DUF4357"/>
</dbReference>
<sequence>MSGKQIKLFLVDGTPGGLTTAEIPNWTGHVVTSSRSDLGKLLSRDEAERTGVYFLLGDDELSETRCYIGEADVVGTRLKQHLAGKDFWDKVVVVTSKDANITKAHGRYLESRLIALAKQAGRVHLENSTAPDVPKLPEADVSDMDEFVIQLQIVLPVLGINAIRVKPSPKVPAESQESPIFRLVNTKAGVDAQAQQIDGEFTVLADSAVVAAFPLANPKHSPSTAKQHAARLAEYQRLLADGAIVVTDNVGRVARDIVFTSPSAAGSVIQGRSSCNGRTDWISTDGQTFGAWESRGVH</sequence>
<accession>A0A7G7MLM4</accession>
<dbReference type="EMBL" id="CP060131">
    <property type="protein sequence ID" value="QNG53685.1"/>
    <property type="molecule type" value="Genomic_DNA"/>
</dbReference>
<evidence type="ECO:0000259" key="1">
    <source>
        <dbReference type="Pfam" id="PF14267"/>
    </source>
</evidence>
<evidence type="ECO:0000313" key="2">
    <source>
        <dbReference type="EMBL" id="QNG53685.1"/>
    </source>
</evidence>
<gene>
    <name evidence="2" type="ORF">H6H00_07005</name>
</gene>
<feature type="domain" description="DUF4357" evidence="1">
    <location>
        <begin position="236"/>
        <end position="288"/>
    </location>
</feature>
<protein>
    <submittedName>
        <fullName evidence="2">GIY-YIG nuclease family protein</fullName>
    </submittedName>
</protein>
<dbReference type="Pfam" id="PF14267">
    <property type="entry name" value="DUF4357"/>
    <property type="match status" value="1"/>
</dbReference>